<accession>A0AAU7K5Y9</accession>
<dbReference type="EMBL" id="CP157485">
    <property type="protein sequence ID" value="XBO48121.1"/>
    <property type="molecule type" value="Genomic_DNA"/>
</dbReference>
<dbReference type="RefSeq" id="WP_406825510.1">
    <property type="nucleotide sequence ID" value="NZ_CP157485.1"/>
</dbReference>
<keyword evidence="1" id="KW-0732">Signal</keyword>
<dbReference type="AlphaFoldDB" id="A0AAU7K5Y9"/>
<protein>
    <submittedName>
        <fullName evidence="2">Uncharacterized protein</fullName>
    </submittedName>
</protein>
<feature type="chain" id="PRO_5043918960" evidence="1">
    <location>
        <begin position="21"/>
        <end position="130"/>
    </location>
</feature>
<proteinExistence type="predicted"/>
<reference evidence="2" key="1">
    <citation type="submission" date="2024-05" db="EMBL/GenBank/DDBJ databases">
        <authorList>
            <person name="Kim S."/>
            <person name="Heo J."/>
            <person name="Choi H."/>
            <person name="Choi Y."/>
            <person name="Kwon S.-W."/>
            <person name="Kim Y."/>
        </authorList>
    </citation>
    <scope>NUCLEOTIDE SEQUENCE</scope>
    <source>
        <strain evidence="2">KACC 23697</strain>
    </source>
</reference>
<name>A0AAU7K5Y9_9SPHI</name>
<evidence type="ECO:0000256" key="1">
    <source>
        <dbReference type="SAM" id="SignalP"/>
    </source>
</evidence>
<evidence type="ECO:0000313" key="2">
    <source>
        <dbReference type="EMBL" id="XBO48121.1"/>
    </source>
</evidence>
<sequence length="130" mass="14463">MNKILVIALGIILFSLNLNAQENFDKWPALKNFSMVISQTFYPAEEGNLAPVKERSGEPLREAALLHKSDIPAEFSRPGIIPAVRKLYLESAGLDKLIKSKSEDKLILAQLKQVPDCFHTIVGICSDKKD</sequence>
<feature type="signal peptide" evidence="1">
    <location>
        <begin position="1"/>
        <end position="20"/>
    </location>
</feature>
<organism evidence="2">
    <name type="scientific">Pedobacter sp. KACC 23697</name>
    <dbReference type="NCBI Taxonomy" id="3149230"/>
    <lineage>
        <taxon>Bacteria</taxon>
        <taxon>Pseudomonadati</taxon>
        <taxon>Bacteroidota</taxon>
        <taxon>Sphingobacteriia</taxon>
        <taxon>Sphingobacteriales</taxon>
        <taxon>Sphingobacteriaceae</taxon>
        <taxon>Pedobacter</taxon>
    </lineage>
</organism>
<gene>
    <name evidence="2" type="ORF">ABEG20_00725</name>
</gene>